<comment type="caution">
    <text evidence="2">The sequence shown here is derived from an EMBL/GenBank/DDBJ whole genome shotgun (WGS) entry which is preliminary data.</text>
</comment>
<keyword evidence="3" id="KW-1185">Reference proteome</keyword>
<keyword evidence="1" id="KW-0812">Transmembrane</keyword>
<keyword evidence="1" id="KW-1133">Transmembrane helix</keyword>
<gene>
    <name evidence="2" type="ORF">KTO63_22750</name>
</gene>
<evidence type="ECO:0000256" key="1">
    <source>
        <dbReference type="SAM" id="Phobius"/>
    </source>
</evidence>
<organism evidence="2 3">
    <name type="scientific">Pinibacter aurantiacus</name>
    <dbReference type="NCBI Taxonomy" id="2851599"/>
    <lineage>
        <taxon>Bacteria</taxon>
        <taxon>Pseudomonadati</taxon>
        <taxon>Bacteroidota</taxon>
        <taxon>Chitinophagia</taxon>
        <taxon>Chitinophagales</taxon>
        <taxon>Chitinophagaceae</taxon>
        <taxon>Pinibacter</taxon>
    </lineage>
</organism>
<dbReference type="AlphaFoldDB" id="A0A9E2W6M6"/>
<evidence type="ECO:0000313" key="2">
    <source>
        <dbReference type="EMBL" id="MBV4360003.1"/>
    </source>
</evidence>
<accession>A0A9E2W6M6</accession>
<dbReference type="EMBL" id="JAHSPG010000016">
    <property type="protein sequence ID" value="MBV4360003.1"/>
    <property type="molecule type" value="Genomic_DNA"/>
</dbReference>
<reference evidence="2" key="1">
    <citation type="submission" date="2021-06" db="EMBL/GenBank/DDBJ databases">
        <authorList>
            <person name="Huq M.A."/>
        </authorList>
    </citation>
    <scope>NUCLEOTIDE SEQUENCE</scope>
    <source>
        <strain evidence="2">MAH-26</strain>
    </source>
</reference>
<dbReference type="InterPro" id="IPR009937">
    <property type="entry name" value="Phage_holin_3_6"/>
</dbReference>
<feature type="transmembrane region" description="Helical" evidence="1">
    <location>
        <begin position="77"/>
        <end position="94"/>
    </location>
</feature>
<feature type="transmembrane region" description="Helical" evidence="1">
    <location>
        <begin position="42"/>
        <end position="65"/>
    </location>
</feature>
<name>A0A9E2W6M6_9BACT</name>
<evidence type="ECO:0000313" key="3">
    <source>
        <dbReference type="Proteomes" id="UP000812270"/>
    </source>
</evidence>
<evidence type="ECO:0008006" key="4">
    <source>
        <dbReference type="Google" id="ProtNLM"/>
    </source>
</evidence>
<protein>
    <recommendedName>
        <fullName evidence="4">Phage holin family protein</fullName>
    </recommendedName>
</protein>
<proteinExistence type="predicted"/>
<dbReference type="RefSeq" id="WP_217794258.1">
    <property type="nucleotide sequence ID" value="NZ_JAHSPG010000016.1"/>
</dbReference>
<sequence>MEDLKKSAANLTDQATNYVNTFIEHTRVRTTMKATNAVSESLVVIFVTCFFIFCLLFAGIGAGLWIGHTMNNMEEGFFIVAGAYLLIGLILLLCKKQITMPLKNFLVRKIYE</sequence>
<dbReference type="Pfam" id="PF07332">
    <property type="entry name" value="Phage_holin_3_6"/>
    <property type="match status" value="1"/>
</dbReference>
<keyword evidence="1" id="KW-0472">Membrane</keyword>
<dbReference type="Proteomes" id="UP000812270">
    <property type="component" value="Unassembled WGS sequence"/>
</dbReference>